<dbReference type="GO" id="GO:0008610">
    <property type="term" value="P:lipid biosynthetic process"/>
    <property type="evidence" value="ECO:0007669"/>
    <property type="project" value="UniProtKB-ARBA"/>
</dbReference>
<evidence type="ECO:0000256" key="6">
    <source>
        <dbReference type="ARBA" id="ARBA00023194"/>
    </source>
</evidence>
<dbReference type="CDD" id="cd19535">
    <property type="entry name" value="Cyc_NRPS"/>
    <property type="match status" value="2"/>
</dbReference>
<dbReference type="InterPro" id="IPR006162">
    <property type="entry name" value="Ppantetheine_attach_site"/>
</dbReference>
<dbReference type="InterPro" id="IPR013217">
    <property type="entry name" value="Methyltransf_12"/>
</dbReference>
<dbReference type="SUPFAM" id="SSF53335">
    <property type="entry name" value="S-adenosyl-L-methionine-dependent methyltransferases"/>
    <property type="match status" value="1"/>
</dbReference>
<proteinExistence type="inferred from homology"/>
<evidence type="ECO:0000256" key="2">
    <source>
        <dbReference type="ARBA" id="ARBA00006432"/>
    </source>
</evidence>
<dbReference type="NCBIfam" id="NF003417">
    <property type="entry name" value="PRK04813.1"/>
    <property type="match status" value="3"/>
</dbReference>
<dbReference type="PROSITE" id="PS50075">
    <property type="entry name" value="CARRIER"/>
    <property type="match status" value="2"/>
</dbReference>
<dbReference type="InterPro" id="IPR001242">
    <property type="entry name" value="Condensation_dom"/>
</dbReference>
<evidence type="ECO:0000259" key="7">
    <source>
        <dbReference type="PROSITE" id="PS50075"/>
    </source>
</evidence>
<comment type="similarity">
    <text evidence="2">Belongs to the ATP-dependent AMP-binding enzyme family.</text>
</comment>
<dbReference type="Pfam" id="PF00501">
    <property type="entry name" value="AMP-binding"/>
    <property type="match status" value="2"/>
</dbReference>
<dbReference type="PROSITE" id="PS00455">
    <property type="entry name" value="AMP_BINDING"/>
    <property type="match status" value="2"/>
</dbReference>
<dbReference type="CDD" id="cd02440">
    <property type="entry name" value="AdoMet_MTases"/>
    <property type="match status" value="1"/>
</dbReference>
<dbReference type="FunFam" id="3.40.50.980:FF:000001">
    <property type="entry name" value="Non-ribosomal peptide synthetase"/>
    <property type="match status" value="1"/>
</dbReference>
<dbReference type="FunFam" id="3.30.559.10:FF:000023">
    <property type="entry name" value="Non-ribosomal peptide synthetase"/>
    <property type="match status" value="2"/>
</dbReference>
<keyword evidence="4" id="KW-0597">Phosphoprotein</keyword>
<dbReference type="SUPFAM" id="SSF52777">
    <property type="entry name" value="CoA-dependent acyltransferases"/>
    <property type="match status" value="4"/>
</dbReference>
<reference evidence="8" key="1">
    <citation type="submission" date="2019-11" db="EMBL/GenBank/DDBJ databases">
        <authorList>
            <person name="Feng L."/>
        </authorList>
    </citation>
    <scope>NUCLEOTIDE SEQUENCE</scope>
    <source>
        <strain evidence="8">AcaccaeLFYP115</strain>
    </source>
</reference>
<dbReference type="NCBIfam" id="TIGR01733">
    <property type="entry name" value="AA-adenyl-dom"/>
    <property type="match status" value="2"/>
</dbReference>
<dbReference type="Gene3D" id="3.30.559.10">
    <property type="entry name" value="Chloramphenicol acetyltransferase-like domain"/>
    <property type="match status" value="2"/>
</dbReference>
<keyword evidence="3" id="KW-0596">Phosphopantetheine</keyword>
<dbReference type="Pfam" id="PF08242">
    <property type="entry name" value="Methyltransf_12"/>
    <property type="match status" value="1"/>
</dbReference>
<dbReference type="SUPFAM" id="SSF47336">
    <property type="entry name" value="ACP-like"/>
    <property type="match status" value="2"/>
</dbReference>
<dbReference type="Gene3D" id="3.40.50.150">
    <property type="entry name" value="Vaccinia Virus protein VP39"/>
    <property type="match status" value="1"/>
</dbReference>
<dbReference type="InterPro" id="IPR042099">
    <property type="entry name" value="ANL_N_sf"/>
</dbReference>
<dbReference type="InterPro" id="IPR010071">
    <property type="entry name" value="AA_adenyl_dom"/>
</dbReference>
<dbReference type="CDD" id="cd12114">
    <property type="entry name" value="A_NRPS_TlmIV_like"/>
    <property type="match status" value="1"/>
</dbReference>
<evidence type="ECO:0000313" key="8">
    <source>
        <dbReference type="EMBL" id="VYS79222.1"/>
    </source>
</evidence>
<dbReference type="InterPro" id="IPR036736">
    <property type="entry name" value="ACP-like_sf"/>
</dbReference>
<dbReference type="GO" id="GO:0016874">
    <property type="term" value="F:ligase activity"/>
    <property type="evidence" value="ECO:0007669"/>
    <property type="project" value="UniProtKB-KW"/>
</dbReference>
<dbReference type="GO" id="GO:0005737">
    <property type="term" value="C:cytoplasm"/>
    <property type="evidence" value="ECO:0007669"/>
    <property type="project" value="TreeGrafter"/>
</dbReference>
<dbReference type="FunFam" id="3.30.559.30:FF:000006">
    <property type="entry name" value="Yersiniabactin polyketide/non-ribosomal peptide synthetase"/>
    <property type="match status" value="1"/>
</dbReference>
<dbReference type="Gene3D" id="3.30.559.30">
    <property type="entry name" value="Nonribosomal peptide synthetase, condensation domain"/>
    <property type="match status" value="2"/>
</dbReference>
<dbReference type="PANTHER" id="PTHR45527">
    <property type="entry name" value="NONRIBOSOMAL PEPTIDE SYNTHETASE"/>
    <property type="match status" value="1"/>
</dbReference>
<accession>A0A6N2RE40</accession>
<dbReference type="Pfam" id="PF00550">
    <property type="entry name" value="PP-binding"/>
    <property type="match status" value="2"/>
</dbReference>
<feature type="domain" description="Carrier" evidence="7">
    <location>
        <begin position="1423"/>
        <end position="1498"/>
    </location>
</feature>
<dbReference type="Gene3D" id="3.30.300.30">
    <property type="match status" value="3"/>
</dbReference>
<dbReference type="GO" id="GO:0031177">
    <property type="term" value="F:phosphopantetheine binding"/>
    <property type="evidence" value="ECO:0007669"/>
    <property type="project" value="TreeGrafter"/>
</dbReference>
<evidence type="ECO:0000256" key="1">
    <source>
        <dbReference type="ARBA" id="ARBA00001957"/>
    </source>
</evidence>
<name>A0A6N2RE40_9FIRM</name>
<evidence type="ECO:0000256" key="4">
    <source>
        <dbReference type="ARBA" id="ARBA00022553"/>
    </source>
</evidence>
<gene>
    <name evidence="8" type="primary">mbtB_1</name>
    <name evidence="8" type="ORF">ACLFYP115_00426</name>
</gene>
<dbReference type="FunFam" id="1.10.1200.10:FF:000005">
    <property type="entry name" value="Nonribosomal peptide synthetase 1"/>
    <property type="match status" value="1"/>
</dbReference>
<dbReference type="PROSITE" id="PS00012">
    <property type="entry name" value="PHOSPHOPANTETHEINE"/>
    <property type="match status" value="1"/>
</dbReference>
<evidence type="ECO:0000256" key="3">
    <source>
        <dbReference type="ARBA" id="ARBA00022450"/>
    </source>
</evidence>
<dbReference type="FunFam" id="3.40.50.12780:FF:000012">
    <property type="entry name" value="Non-ribosomal peptide synthetase"/>
    <property type="match status" value="1"/>
</dbReference>
<keyword evidence="5 8" id="KW-0436">Ligase</keyword>
<dbReference type="EC" id="6.3.2.-" evidence="8"/>
<comment type="cofactor">
    <cofactor evidence="1">
        <name>pantetheine 4'-phosphate</name>
        <dbReference type="ChEBI" id="CHEBI:47942"/>
    </cofactor>
</comment>
<keyword evidence="6" id="KW-0045">Antibiotic biosynthesis</keyword>
<dbReference type="InterPro" id="IPR000873">
    <property type="entry name" value="AMP-dep_synth/lig_dom"/>
</dbReference>
<dbReference type="RefSeq" id="WP_412107875.1">
    <property type="nucleotide sequence ID" value="NZ_CACRSQ010000002.1"/>
</dbReference>
<dbReference type="GO" id="GO:0043041">
    <property type="term" value="P:amino acid activation for nonribosomal peptide biosynthetic process"/>
    <property type="evidence" value="ECO:0007669"/>
    <property type="project" value="TreeGrafter"/>
</dbReference>
<dbReference type="InterPro" id="IPR045851">
    <property type="entry name" value="AMP-bd_C_sf"/>
</dbReference>
<evidence type="ECO:0000256" key="5">
    <source>
        <dbReference type="ARBA" id="ARBA00022598"/>
    </source>
</evidence>
<dbReference type="GO" id="GO:0009403">
    <property type="term" value="P:toxin biosynthetic process"/>
    <property type="evidence" value="ECO:0007669"/>
    <property type="project" value="UniProtKB-ARBA"/>
</dbReference>
<dbReference type="GO" id="GO:0017000">
    <property type="term" value="P:antibiotic biosynthetic process"/>
    <property type="evidence" value="ECO:0007669"/>
    <property type="project" value="UniProtKB-KW"/>
</dbReference>
<protein>
    <submittedName>
        <fullName evidence="8">Phenyloxazoline synthase MbtB</fullName>
        <ecNumber evidence="8">6.3.2.-</ecNumber>
    </submittedName>
</protein>
<dbReference type="InterPro" id="IPR029063">
    <property type="entry name" value="SAM-dependent_MTases_sf"/>
</dbReference>
<dbReference type="InterPro" id="IPR020845">
    <property type="entry name" value="AMP-binding_CS"/>
</dbReference>
<dbReference type="InterPro" id="IPR009081">
    <property type="entry name" value="PP-bd_ACP"/>
</dbReference>
<dbReference type="SUPFAM" id="SSF56801">
    <property type="entry name" value="Acetyl-CoA synthetase-like"/>
    <property type="match status" value="2"/>
</dbReference>
<organism evidence="8">
    <name type="scientific">Anaerostipes caccae</name>
    <dbReference type="NCBI Taxonomy" id="105841"/>
    <lineage>
        <taxon>Bacteria</taxon>
        <taxon>Bacillati</taxon>
        <taxon>Bacillota</taxon>
        <taxon>Clostridia</taxon>
        <taxon>Lachnospirales</taxon>
        <taxon>Lachnospiraceae</taxon>
        <taxon>Anaerostipes</taxon>
    </lineage>
</organism>
<dbReference type="PANTHER" id="PTHR45527:SF10">
    <property type="entry name" value="PYOCHELIN SYNTHASE PCHF"/>
    <property type="match status" value="1"/>
</dbReference>
<sequence length="2405" mass="274718">MEYIEIKEQIKQKLPVARDLGDSENLLELGLSSLTIMRLVNQWRKQGVKVSFGSLMENPTLEGWWALIQRSMKKKAGKKRAQESKITPEKDMKQPFPLTDVQYAYWVGRDEEQALGGIDCHAYLEFDGGNIDPERLEKAWNVLQYHHPMLRACFLEDGTQKILDKPYCEKIKVHDFSRMPSEEAEAMAVSVRERLSHRKLKIEEGEVAGIELTLFPENRARMHVDMALLVADVQSLQILLRDLAAAYRGESLPAESKGWNFASYLERQKEEDKEERNNAEGYWKKRLEHLPKGPGLPLAKRPQEVTETVFNRRIVRIGKEEWAHLQVRAKEYQTTPAMVLLTAYATVLERWSRNHRFLINIPFFNRKTEQQGLEDVIADFTTLLLLEIDCEGNPTFAELLDRIQKQLHEDMKYTAYSGVQVQRDLAQMYGDASAVAPVVFACNLGTPLVNDTFRKELGQFSYMISQTPQVWNDFQSYEDENGVQLTWDSVDKLFPENMIPDMLECFENLLHELGKKDWNQRFDVLPEKRKREIEDTARTGVPERVECLHWAVMNHAEVCPEDIALIDAGSGRSVSYGELKARATAVAAGISEKDIKGVPVALTLPRGIEQIEAALGILLSGNSYLPVSLSQPKDRRALIHEKTGVRYVVTNRELSEKLDWPEGTEILVMEGMEEGQENVRLPEVSPKDSAYIIMTSGSTGVPKGVEIAHESAWNTVQDINEKYHVTSADRALAVSAMDFDLSVYDVFGILGAGGTLVLLPEQERRNADYWLEQVLKYQITVWNSVPVLLDMLLIRAESMKQKLPIRAVMLSGDWIGMDLPQRVAAWTEDCQFVAMGGATEASIWSNYQNVTLPMPKNWKSIPYGKPLRYQAYRVVDEYGRDCPYWAEGELWIGGFGVAKGYRGDSALTGQKFITDQYGRWYRTGDLGRIWDDETIEFLGRKDHQVKIRGHRIELGEIEHAIQEFPGVAHAVVDTVSDGHGNKTLAAYIGAPIQEDSKVTTYLYGTDIFGGGWKELKDDVSNWQMQQERKTAYKNFLAYADQRCVQLMLETLIELGIFVSEKEVLSQKEIFEKGSITETQKNTVARWLEILKKEGILREEDGRLSRTGKEVAVPEKAGDTETYFNKLKPYLKHMVTGNEVPLDVFYQKEPALAPNMLLRRIPGCEETVERLVQGLRLLAEERRKEPLQIIEIGTRDTAITRQFLNALEDVSVAYTYADSSKYFLQEAEKELAGYERVEFEMLNLEEGMDKQQMSLHSYDVVISVNALHRNIDAADAVKKVAELLKPNGILLMTDLVVRTYLQELTAAFLENGFADIRDKRKEAGLVTPDCLLWRECLSEAGLGEDCAVTERYGRCICCSRQQASVLSYHNGALREYLSEKLPEYMVPQNYHFMEQLPTLSNGKINRKQLREDFKEETAVIRFSKATTETEEKLLDIWKQLFGYENIGIEDNYFSLGGDSLIATRLISEVQKTFGCKITISTIFENLTVKSLAKAIEQSEQKEEDTLQIKPNLEEAYHPFPLTDVQYAYWLGRSGLYELGNVATHCYFELDADGLDTECAETAWNLLIQRHGMMRVIIQPDGMQRILENTPQYHIDVTDIRQLEVTEKEKALDEKRAEMSHQVIQTDEWPLFDVRITKIEDQKHRIHISFDNIIFDGWSMFHLLNEWAEVYRNGKAEMPITLSFRDYVLGLEQIKSTSAYEKDKKYWEDRVETFADAPDLPLAKNESQITEQRFCRRSAKLSQKEWQSVKDAAGRLEVTPSVLLMSAYAETLRLWSSNKDFTLNLTQFDRKQLHPEVNNLVGDFTTLTLLEIKNAGNNFAERTKAIQKQLTEDLEHTAYGAVELERELKKKTGNMRGAIMPVVFTSGLGVEQWNEGKWLGKLNYNISQTPQVWLDHQVVEMDGCLCLFWDSVDELFYPGMLDEMFRAYTGLLHTLAVHPEIMQEKTASLVTAEISEKRRQANETAAEFEEKTLDGLFLEAADKFPDKEALVTCSRRMTYREIKEEAFYISGQLKSMGIKKEETVAVFMEKGWEQVVAVYGILFAGAAYLPIDIHNPRERVEKILRDSGTRIILVQNQAYDQDTEWLHEWDCISVSGLKTDSEYKAQENKAGDLAYVIYTSGTTGMPKGVMITHHNAVNTILDINARYQITEQDTAFGISNLHFDLSVYDVFGVLGAGGKLVLPDPEYGKDPAHWIHWLNHENITVWNSVPAFVEMLAEYEEYQRQVTSQSLRLVMMSGDWVPVSLPGRIRNLFQNVEIVALGGATEGSIWSNHFEIPEIVPEDWKSIPYGKPLANQKYYVLDQNMEDCPDWVPGTLYIAGDGVAQGYLNDNEKTEEKFVVLDRTGERLYCTGDMGRYWNEGNIEFLGRLDNQVKINGYRVELGEIEAALRRIQGITEAFVFLKGIMR</sequence>
<dbReference type="InterPro" id="IPR057737">
    <property type="entry name" value="Condensation_MtbB-like"/>
</dbReference>
<feature type="domain" description="Carrier" evidence="7">
    <location>
        <begin position="1"/>
        <end position="72"/>
    </location>
</feature>
<dbReference type="InterPro" id="IPR023213">
    <property type="entry name" value="CAT-like_dom_sf"/>
</dbReference>
<dbReference type="Pfam" id="PF00668">
    <property type="entry name" value="Condensation"/>
    <property type="match status" value="2"/>
</dbReference>
<dbReference type="Gene3D" id="1.10.1200.10">
    <property type="entry name" value="ACP-like"/>
    <property type="match status" value="2"/>
</dbReference>
<dbReference type="EMBL" id="CACRSQ010000002">
    <property type="protein sequence ID" value="VYS79222.1"/>
    <property type="molecule type" value="Genomic_DNA"/>
</dbReference>
<dbReference type="Gene3D" id="3.40.50.12780">
    <property type="entry name" value="N-terminal domain of ligase-like"/>
    <property type="match status" value="2"/>
</dbReference>